<dbReference type="SUPFAM" id="SSF58104">
    <property type="entry name" value="Methyl-accepting chemotaxis protein (MCP) signaling domain"/>
    <property type="match status" value="1"/>
</dbReference>
<dbReference type="PANTHER" id="PTHR43531:SF14">
    <property type="entry name" value="METHYL-ACCEPTING CHEMOTAXIS PROTEIN I-RELATED"/>
    <property type="match status" value="1"/>
</dbReference>
<dbReference type="CDD" id="cd11386">
    <property type="entry name" value="MCP_signal"/>
    <property type="match status" value="1"/>
</dbReference>
<dbReference type="SMART" id="SM00304">
    <property type="entry name" value="HAMP"/>
    <property type="match status" value="1"/>
</dbReference>
<evidence type="ECO:0008006" key="11">
    <source>
        <dbReference type="Google" id="ProtNLM"/>
    </source>
</evidence>
<gene>
    <name evidence="9" type="ORF">MIZ03_0844</name>
</gene>
<organism evidence="9 10">
    <name type="scientific">Rhodoferax lithotrophicus</name>
    <dbReference type="NCBI Taxonomy" id="2798804"/>
    <lineage>
        <taxon>Bacteria</taxon>
        <taxon>Pseudomonadati</taxon>
        <taxon>Pseudomonadota</taxon>
        <taxon>Betaproteobacteria</taxon>
        <taxon>Burkholderiales</taxon>
        <taxon>Comamonadaceae</taxon>
        <taxon>Rhodoferax</taxon>
    </lineage>
</organism>
<accession>A0ABN6D1V7</accession>
<evidence type="ECO:0000259" key="8">
    <source>
        <dbReference type="PROSITE" id="PS50885"/>
    </source>
</evidence>
<evidence type="ECO:0000256" key="2">
    <source>
        <dbReference type="ARBA" id="ARBA00029447"/>
    </source>
</evidence>
<dbReference type="PRINTS" id="PR00260">
    <property type="entry name" value="CHEMTRNSDUCR"/>
</dbReference>
<protein>
    <recommendedName>
        <fullName evidence="11">Methyl-accepting chemotaxis protein</fullName>
    </recommendedName>
</protein>
<keyword evidence="6" id="KW-0472">Membrane</keyword>
<dbReference type="InterPro" id="IPR003660">
    <property type="entry name" value="HAMP_dom"/>
</dbReference>
<sequence>MKLNDIHVTHKLWGTILGLMVVLLTATAFTMYQSDKVMGKMLVDVEHYENNIANAILWQGLTETNTERVLVVIASSDPAIESFFGDRQKAGTLTISEVQAKVRESAVSEPEKMALAKIGDARSTLLNTLKKLPEIKAANDAEVRRNFAFKEFLPTAVVYIDALKSFVKLQEDQRDKAKLEAIAARSNTFLLGVGIVVLVVAIGIWLAMALVQSITQPLARAVKAAQAISDGDLTQRLENDRKDEFGQLLQALIGMTARLHGLVSQVRSGVDSVSIASTEIANGNQDLSARTEQTAANLQETASSMEELTNTLAQSADTARQANQLASNAASAATRGGEVMSQVVNSMQEINSSSKKIADIIGVIDGIAFQTNILALNAAVEAARAGEQGRGFAVVASEVRSLAGRSAEAAKEIKTLIGASVDAVDAGAAQVTQAGDAMTEIVSSVRHVSDLIGEITSSTSEQRDGISQVNQAVANLDQMTQQNAALVEESAAAAAALRDQAQRLAEVVSVFNVGTAHTVQSTAAYRPPPPAKKVATPSLPKKPMKLVPHQPTVAKVKNDEWESF</sequence>
<evidence type="ECO:0000256" key="4">
    <source>
        <dbReference type="SAM" id="Coils"/>
    </source>
</evidence>
<dbReference type="PROSITE" id="PS50111">
    <property type="entry name" value="CHEMOTAXIS_TRANSDUC_2"/>
    <property type="match status" value="1"/>
</dbReference>
<keyword evidence="3" id="KW-0807">Transducer</keyword>
<feature type="domain" description="HAMP" evidence="8">
    <location>
        <begin position="212"/>
        <end position="264"/>
    </location>
</feature>
<evidence type="ECO:0000256" key="5">
    <source>
        <dbReference type="SAM" id="MobiDB-lite"/>
    </source>
</evidence>
<dbReference type="InterPro" id="IPR051310">
    <property type="entry name" value="MCP_chemotaxis"/>
</dbReference>
<dbReference type="Proteomes" id="UP000824366">
    <property type="component" value="Chromosome"/>
</dbReference>
<evidence type="ECO:0000313" key="9">
    <source>
        <dbReference type="EMBL" id="BCO25965.1"/>
    </source>
</evidence>
<dbReference type="PROSITE" id="PS50885">
    <property type="entry name" value="HAMP"/>
    <property type="match status" value="1"/>
</dbReference>
<evidence type="ECO:0000256" key="1">
    <source>
        <dbReference type="ARBA" id="ARBA00022481"/>
    </source>
</evidence>
<feature type="transmembrane region" description="Helical" evidence="6">
    <location>
        <begin position="12"/>
        <end position="32"/>
    </location>
</feature>
<dbReference type="RefSeq" id="WP_223908654.1">
    <property type="nucleotide sequence ID" value="NZ_AP024238.1"/>
</dbReference>
<keyword evidence="1" id="KW-0488">Methylation</keyword>
<feature type="transmembrane region" description="Helical" evidence="6">
    <location>
        <begin position="188"/>
        <end position="211"/>
    </location>
</feature>
<dbReference type="Pfam" id="PF00015">
    <property type="entry name" value="MCPsignal"/>
    <property type="match status" value="1"/>
</dbReference>
<evidence type="ECO:0000256" key="3">
    <source>
        <dbReference type="PROSITE-ProRule" id="PRU00284"/>
    </source>
</evidence>
<dbReference type="InterPro" id="IPR047347">
    <property type="entry name" value="YvaQ-like_sensor"/>
</dbReference>
<feature type="coiled-coil region" evidence="4">
    <location>
        <begin position="288"/>
        <end position="325"/>
    </location>
</feature>
<feature type="region of interest" description="Disordered" evidence="5">
    <location>
        <begin position="522"/>
        <end position="552"/>
    </location>
</feature>
<comment type="similarity">
    <text evidence="2">Belongs to the methyl-accepting chemotaxis (MCP) protein family.</text>
</comment>
<dbReference type="SMART" id="SM00283">
    <property type="entry name" value="MA"/>
    <property type="match status" value="1"/>
</dbReference>
<dbReference type="PANTHER" id="PTHR43531">
    <property type="entry name" value="PROTEIN ICFG"/>
    <property type="match status" value="1"/>
</dbReference>
<dbReference type="CDD" id="cd06225">
    <property type="entry name" value="HAMP"/>
    <property type="match status" value="1"/>
</dbReference>
<dbReference type="EMBL" id="AP024238">
    <property type="protein sequence ID" value="BCO25965.1"/>
    <property type="molecule type" value="Genomic_DNA"/>
</dbReference>
<dbReference type="CDD" id="cd19411">
    <property type="entry name" value="MCP2201-like_sensor"/>
    <property type="match status" value="1"/>
</dbReference>
<keyword evidence="10" id="KW-1185">Reference proteome</keyword>
<dbReference type="Pfam" id="PF00672">
    <property type="entry name" value="HAMP"/>
    <property type="match status" value="1"/>
</dbReference>
<evidence type="ECO:0000259" key="7">
    <source>
        <dbReference type="PROSITE" id="PS50111"/>
    </source>
</evidence>
<keyword evidence="4" id="KW-0175">Coiled coil</keyword>
<name>A0ABN6D1V7_9BURK</name>
<dbReference type="InterPro" id="IPR004090">
    <property type="entry name" value="Chemotax_Me-accpt_rcpt"/>
</dbReference>
<evidence type="ECO:0000313" key="10">
    <source>
        <dbReference type="Proteomes" id="UP000824366"/>
    </source>
</evidence>
<keyword evidence="6" id="KW-0812">Transmembrane</keyword>
<feature type="domain" description="Methyl-accepting transducer" evidence="7">
    <location>
        <begin position="269"/>
        <end position="498"/>
    </location>
</feature>
<reference evidence="9 10" key="1">
    <citation type="journal article" date="2021" name="Microbiol. Spectr.">
        <title>A Single Bacterium Capable of Oxidation and Reduction of Iron at Circumneutral pH.</title>
        <authorList>
            <person name="Kato S."/>
            <person name="Ohkuma M."/>
        </authorList>
    </citation>
    <scope>NUCLEOTIDE SEQUENCE [LARGE SCALE GENOMIC DNA]</scope>
    <source>
        <strain evidence="9 10">MIZ03</strain>
    </source>
</reference>
<evidence type="ECO:0000256" key="6">
    <source>
        <dbReference type="SAM" id="Phobius"/>
    </source>
</evidence>
<dbReference type="Gene3D" id="1.10.287.950">
    <property type="entry name" value="Methyl-accepting chemotaxis protein"/>
    <property type="match status" value="1"/>
</dbReference>
<keyword evidence="6" id="KW-1133">Transmembrane helix</keyword>
<dbReference type="InterPro" id="IPR004089">
    <property type="entry name" value="MCPsignal_dom"/>
</dbReference>
<proteinExistence type="inferred from homology"/>